<dbReference type="PATRIC" id="fig|1239307.3.peg.4912"/>
<gene>
    <name evidence="5" type="ORF">Sant_P0345</name>
</gene>
<proteinExistence type="inferred from homology"/>
<evidence type="ECO:0000259" key="4">
    <source>
        <dbReference type="SMART" id="SM00062"/>
    </source>
</evidence>
<dbReference type="SUPFAM" id="SSF53850">
    <property type="entry name" value="Periplasmic binding protein-like II"/>
    <property type="match status" value="1"/>
</dbReference>
<dbReference type="OrthoDB" id="7708309at2"/>
<dbReference type="InterPro" id="IPR001638">
    <property type="entry name" value="Solute-binding_3/MltF_N"/>
</dbReference>
<feature type="signal peptide" evidence="3">
    <location>
        <begin position="1"/>
        <end position="25"/>
    </location>
</feature>
<organism evidence="5 6">
    <name type="scientific">Sodalis praecaptivus</name>
    <dbReference type="NCBI Taxonomy" id="1239307"/>
    <lineage>
        <taxon>Bacteria</taxon>
        <taxon>Pseudomonadati</taxon>
        <taxon>Pseudomonadota</taxon>
        <taxon>Gammaproteobacteria</taxon>
        <taxon>Enterobacterales</taxon>
        <taxon>Bruguierivoracaceae</taxon>
        <taxon>Sodalis</taxon>
    </lineage>
</organism>
<dbReference type="RefSeq" id="WP_025424517.1">
    <property type="nucleotide sequence ID" value="NZ_CP006570.1"/>
</dbReference>
<evidence type="ECO:0000313" key="5">
    <source>
        <dbReference type="EMBL" id="AHF79380.1"/>
    </source>
</evidence>
<dbReference type="PANTHER" id="PTHR35936">
    <property type="entry name" value="MEMBRANE-BOUND LYTIC MUREIN TRANSGLYCOSYLASE F"/>
    <property type="match status" value="1"/>
</dbReference>
<evidence type="ECO:0000256" key="2">
    <source>
        <dbReference type="ARBA" id="ARBA00022729"/>
    </source>
</evidence>
<evidence type="ECO:0000313" key="6">
    <source>
        <dbReference type="Proteomes" id="UP000019028"/>
    </source>
</evidence>
<dbReference type="SMART" id="SM00062">
    <property type="entry name" value="PBPb"/>
    <property type="match status" value="1"/>
</dbReference>
<keyword evidence="2 3" id="KW-0732">Signal</keyword>
<dbReference type="HOGENOM" id="CLU_019602_18_4_6"/>
<accession>W0I4K3</accession>
<feature type="domain" description="Solute-binding protein family 3/N-terminal" evidence="4">
    <location>
        <begin position="37"/>
        <end position="262"/>
    </location>
</feature>
<dbReference type="AlphaFoldDB" id="W0I4K3"/>
<dbReference type="EMBL" id="CP006570">
    <property type="protein sequence ID" value="AHF79380.1"/>
    <property type="molecule type" value="Genomic_DNA"/>
</dbReference>
<dbReference type="CDD" id="cd13530">
    <property type="entry name" value="PBP2_peptides_like"/>
    <property type="match status" value="1"/>
</dbReference>
<keyword evidence="5" id="KW-0614">Plasmid</keyword>
<dbReference type="PANTHER" id="PTHR35936:SF17">
    <property type="entry name" value="ARGININE-BINDING EXTRACELLULAR PROTEIN ARTP"/>
    <property type="match status" value="1"/>
</dbReference>
<feature type="chain" id="PRO_5004791044" evidence="3">
    <location>
        <begin position="26"/>
        <end position="277"/>
    </location>
</feature>
<reference evidence="5 6" key="1">
    <citation type="journal article" date="2014" name="Genome Biol. Evol.">
        <title>Genome degeneration and adaptation in a nascent stage of symbiosis.</title>
        <authorList>
            <person name="Oakeson K.F."/>
            <person name="Gil R."/>
            <person name="Clayton A.L."/>
            <person name="Dunn D.M."/>
            <person name="von Niederhausern A.C."/>
            <person name="Hamil C."/>
            <person name="Aoyagi A."/>
            <person name="Duval B."/>
            <person name="Baca A."/>
            <person name="Silva F.J."/>
            <person name="Vallier A."/>
            <person name="Jackson D.G."/>
            <person name="Latorre A."/>
            <person name="Weiss R.B."/>
            <person name="Heddi A."/>
            <person name="Moya A."/>
            <person name="Dale C."/>
        </authorList>
    </citation>
    <scope>NUCLEOTIDE SEQUENCE [LARGE SCALE GENOMIC DNA]</scope>
    <source>
        <strain evidence="5 6">HS1</strain>
        <plasmid evidence="6">Plasmid pHS1</plasmid>
    </source>
</reference>
<comment type="similarity">
    <text evidence="1">Belongs to the bacterial solute-binding protein 3 family.</text>
</comment>
<sequence>MFKRFLSLILVASSLMLATATPAQAAGELAKTTSSGELRIGYIPSPPGTTKDPVSGEVTGFYVDMIKAIAAQMNVKPVFVETTWGNFVAGLQSNQFDLSIGATFATVKRAMAVDFTQPLFYLGSVAVVKTDDTRFKSLSDMNKPEIKIAVVQGTAAEDFVRRTLPLAKLTSLSGGNLTAGFMEVASGRADASFEDAFTASQFVKQQPSTKVLFADKPVFFLPIAWTVKKGDTELQSVLNIGLRDLILSGQMNTIVGKYLQGGRYVDMPNLQEFPKAQ</sequence>
<dbReference type="Proteomes" id="UP000019028">
    <property type="component" value="Plasmid pHS1"/>
</dbReference>
<geneLocation type="plasmid" evidence="5 6">
    <name>pHS1</name>
</geneLocation>
<keyword evidence="6" id="KW-1185">Reference proteome</keyword>
<dbReference type="Gene3D" id="3.40.190.10">
    <property type="entry name" value="Periplasmic binding protein-like II"/>
    <property type="match status" value="2"/>
</dbReference>
<dbReference type="KEGG" id="sod:Sant_P0345"/>
<dbReference type="Pfam" id="PF00497">
    <property type="entry name" value="SBP_bac_3"/>
    <property type="match status" value="1"/>
</dbReference>
<protein>
    <submittedName>
        <fullName evidence="5">Putative ABC-type amino acid transporter, periplasmic binding protein</fullName>
    </submittedName>
</protein>
<evidence type="ECO:0000256" key="3">
    <source>
        <dbReference type="SAM" id="SignalP"/>
    </source>
</evidence>
<evidence type="ECO:0000256" key="1">
    <source>
        <dbReference type="ARBA" id="ARBA00010333"/>
    </source>
</evidence>
<name>W0I4K3_9GAMM</name>